<sequence>MVIMITSYSYTSFLYALHITLSDPLCNTTLLTMAPTSRHSLMDPMPSAVAVKSTPDV</sequence>
<protein>
    <submittedName>
        <fullName evidence="1">Uncharacterized protein</fullName>
    </submittedName>
</protein>
<evidence type="ECO:0000313" key="1">
    <source>
        <dbReference type="EMBL" id="SCZ86822.1"/>
    </source>
</evidence>
<dbReference type="AlphaFoldDB" id="A0A1G5SIB3"/>
<dbReference type="Proteomes" id="UP000198729">
    <property type="component" value="Unassembled WGS sequence"/>
</dbReference>
<gene>
    <name evidence="1" type="ORF">NSMM_800016</name>
</gene>
<dbReference type="EMBL" id="FMWO01000092">
    <property type="protein sequence ID" value="SCZ86822.1"/>
    <property type="molecule type" value="Genomic_DNA"/>
</dbReference>
<reference evidence="1 2" key="1">
    <citation type="submission" date="2016-10" db="EMBL/GenBank/DDBJ databases">
        <authorList>
            <person name="de Groot N.N."/>
        </authorList>
    </citation>
    <scope>NUCLEOTIDE SEQUENCE [LARGE SCALE GENOMIC DNA]</scope>
    <source>
        <strain evidence="1">1</strain>
    </source>
</reference>
<proteinExistence type="predicted"/>
<accession>A0A1G5SIB3</accession>
<evidence type="ECO:0000313" key="2">
    <source>
        <dbReference type="Proteomes" id="UP000198729"/>
    </source>
</evidence>
<keyword evidence="2" id="KW-1185">Reference proteome</keyword>
<name>A0A1G5SIB3_9PROT</name>
<organism evidence="1 2">
    <name type="scientific">Nitrosomonas mobilis</name>
    <dbReference type="NCBI Taxonomy" id="51642"/>
    <lineage>
        <taxon>Bacteria</taxon>
        <taxon>Pseudomonadati</taxon>
        <taxon>Pseudomonadota</taxon>
        <taxon>Betaproteobacteria</taxon>
        <taxon>Nitrosomonadales</taxon>
        <taxon>Nitrosomonadaceae</taxon>
        <taxon>Nitrosomonas</taxon>
    </lineage>
</organism>